<dbReference type="EMBL" id="AP015034">
    <property type="protein sequence ID" value="BAT73583.1"/>
    <property type="molecule type" value="Genomic_DNA"/>
</dbReference>
<organism evidence="1 2">
    <name type="scientific">Vigna angularis var. angularis</name>
    <dbReference type="NCBI Taxonomy" id="157739"/>
    <lineage>
        <taxon>Eukaryota</taxon>
        <taxon>Viridiplantae</taxon>
        <taxon>Streptophyta</taxon>
        <taxon>Embryophyta</taxon>
        <taxon>Tracheophyta</taxon>
        <taxon>Spermatophyta</taxon>
        <taxon>Magnoliopsida</taxon>
        <taxon>eudicotyledons</taxon>
        <taxon>Gunneridae</taxon>
        <taxon>Pentapetalae</taxon>
        <taxon>rosids</taxon>
        <taxon>fabids</taxon>
        <taxon>Fabales</taxon>
        <taxon>Fabaceae</taxon>
        <taxon>Papilionoideae</taxon>
        <taxon>50 kb inversion clade</taxon>
        <taxon>NPAAA clade</taxon>
        <taxon>indigoferoid/millettioid clade</taxon>
        <taxon>Phaseoleae</taxon>
        <taxon>Vigna</taxon>
    </lineage>
</organism>
<dbReference type="AlphaFoldDB" id="A0A0S3QZ04"/>
<accession>A0A0S3QZ04</accession>
<evidence type="ECO:0000313" key="1">
    <source>
        <dbReference type="EMBL" id="BAT73583.1"/>
    </source>
</evidence>
<protein>
    <submittedName>
        <fullName evidence="1">Uncharacterized protein</fullName>
    </submittedName>
</protein>
<reference evidence="1 2" key="1">
    <citation type="journal article" date="2015" name="Sci. Rep.">
        <title>The power of single molecule real-time sequencing technology in the de novo assembly of a eukaryotic genome.</title>
        <authorList>
            <person name="Sakai H."/>
            <person name="Naito K."/>
            <person name="Ogiso-Tanaka E."/>
            <person name="Takahashi Y."/>
            <person name="Iseki K."/>
            <person name="Muto C."/>
            <person name="Satou K."/>
            <person name="Teruya K."/>
            <person name="Shiroma A."/>
            <person name="Shimoji M."/>
            <person name="Hirano T."/>
            <person name="Itoh T."/>
            <person name="Kaga A."/>
            <person name="Tomooka N."/>
        </authorList>
    </citation>
    <scope>NUCLEOTIDE SEQUENCE [LARGE SCALE GENOMIC DNA]</scope>
    <source>
        <strain evidence="2">cv. Shumari</strain>
    </source>
</reference>
<dbReference type="Proteomes" id="UP000291084">
    <property type="component" value="Chromosome 1"/>
</dbReference>
<proteinExistence type="predicted"/>
<sequence length="83" mass="9547">MSASPSPLPLLIAVSPSALTIRRSCFAFLFNFLFSCRFGEEMGKIRNNNVIFLWFNFSEDLEPCRWEILPAIQSNAPQFRVVF</sequence>
<gene>
    <name evidence="1" type="primary">Vigan.01G108400</name>
    <name evidence="1" type="ORF">VIGAN_01108400</name>
</gene>
<name>A0A0S3QZ04_PHAAN</name>
<keyword evidence="2" id="KW-1185">Reference proteome</keyword>
<evidence type="ECO:0000313" key="2">
    <source>
        <dbReference type="Proteomes" id="UP000291084"/>
    </source>
</evidence>